<keyword evidence="2" id="KW-0808">Transferase</keyword>
<dbReference type="InterPro" id="IPR041698">
    <property type="entry name" value="Methyltransf_25"/>
</dbReference>
<dbReference type="SUPFAM" id="SSF53335">
    <property type="entry name" value="S-adenosyl-L-methionine-dependent methyltransferases"/>
    <property type="match status" value="1"/>
</dbReference>
<evidence type="ECO:0000259" key="1">
    <source>
        <dbReference type="Pfam" id="PF13649"/>
    </source>
</evidence>
<evidence type="ECO:0000313" key="3">
    <source>
        <dbReference type="Proteomes" id="UP000230167"/>
    </source>
</evidence>
<dbReference type="AlphaFoldDB" id="A0A2J0UC28"/>
<organism evidence="2 3">
    <name type="scientific">Stenotrophomonas maltophilia</name>
    <name type="common">Pseudomonas maltophilia</name>
    <name type="synonym">Xanthomonas maltophilia</name>
    <dbReference type="NCBI Taxonomy" id="40324"/>
    <lineage>
        <taxon>Bacteria</taxon>
        <taxon>Pseudomonadati</taxon>
        <taxon>Pseudomonadota</taxon>
        <taxon>Gammaproteobacteria</taxon>
        <taxon>Lysobacterales</taxon>
        <taxon>Lysobacteraceae</taxon>
        <taxon>Stenotrophomonas</taxon>
        <taxon>Stenotrophomonas maltophilia group</taxon>
    </lineage>
</organism>
<dbReference type="Gene3D" id="3.40.50.150">
    <property type="entry name" value="Vaccinia Virus protein VP39"/>
    <property type="match status" value="1"/>
</dbReference>
<evidence type="ECO:0000313" key="2">
    <source>
        <dbReference type="EMBL" id="PJL28984.1"/>
    </source>
</evidence>
<proteinExistence type="predicted"/>
<dbReference type="EMBL" id="NEQV01000003">
    <property type="protein sequence ID" value="PJL28984.1"/>
    <property type="molecule type" value="Genomic_DNA"/>
</dbReference>
<feature type="domain" description="Methyltransferase" evidence="1">
    <location>
        <begin position="64"/>
        <end position="151"/>
    </location>
</feature>
<name>A0A2J0UC28_STEMA</name>
<keyword evidence="2" id="KW-0489">Methyltransferase</keyword>
<protein>
    <submittedName>
        <fullName evidence="2">SAM-dependent methyltransferase</fullName>
    </submittedName>
</protein>
<sequence>MSTPLPTPIDHSARYRQHLQACGFQAKPASAWDARAAQSSWQRRHDDYSEAFLARLDLRGVATVLDVGCGPGLLSLPIATQVGHVHALDYSTGMLDGLRAAITRDGVSNVTPWALSWTDDWHNVPRCDLAIASRSLMVADLEAALRRLDAHARQRACITFATGPRAGVPELAELLGRDWLPMPDHRYPINMLLDMGREPQLDYLPESVRDVAQDADGLLRQAAGLFGALDADEEARVRAWHARSPQHRFGMAPTRRWAFIQWATNP</sequence>
<dbReference type="GO" id="GO:0008168">
    <property type="term" value="F:methyltransferase activity"/>
    <property type="evidence" value="ECO:0007669"/>
    <property type="project" value="UniProtKB-KW"/>
</dbReference>
<dbReference type="InterPro" id="IPR029063">
    <property type="entry name" value="SAM-dependent_MTases_sf"/>
</dbReference>
<dbReference type="CDD" id="cd02440">
    <property type="entry name" value="AdoMet_MTases"/>
    <property type="match status" value="1"/>
</dbReference>
<dbReference type="OrthoDB" id="9795085at2"/>
<dbReference type="Proteomes" id="UP000230167">
    <property type="component" value="Unassembled WGS sequence"/>
</dbReference>
<comment type="caution">
    <text evidence="2">The sequence shown here is derived from an EMBL/GenBank/DDBJ whole genome shotgun (WGS) entry which is preliminary data.</text>
</comment>
<reference evidence="2 3" key="1">
    <citation type="journal article" date="2017" name="Front. Microbiol.">
        <title>Double-Face Meets the Bacterial World: The Opportunistic Pathogen Stenotrophomonas maltophilia.</title>
        <authorList>
            <person name="Lira F."/>
            <person name="Berg G."/>
            <person name="Martinez J.L."/>
        </authorList>
    </citation>
    <scope>NUCLEOTIDE SEQUENCE [LARGE SCALE GENOMIC DNA]</scope>
    <source>
        <strain evidence="2 3">EA1</strain>
    </source>
</reference>
<accession>A0A2J0UC28</accession>
<dbReference type="GO" id="GO:0032259">
    <property type="term" value="P:methylation"/>
    <property type="evidence" value="ECO:0007669"/>
    <property type="project" value="UniProtKB-KW"/>
</dbReference>
<dbReference type="Pfam" id="PF13649">
    <property type="entry name" value="Methyltransf_25"/>
    <property type="match status" value="1"/>
</dbReference>
<dbReference type="RefSeq" id="WP_100440848.1">
    <property type="nucleotide sequence ID" value="NZ_CBCPIZ010000032.1"/>
</dbReference>
<gene>
    <name evidence="2" type="ORF">B9Y64_11645</name>
</gene>